<feature type="compositionally biased region" description="Polar residues" evidence="2">
    <location>
        <begin position="9"/>
        <end position="20"/>
    </location>
</feature>
<dbReference type="GO" id="GO:0007034">
    <property type="term" value="P:vacuolar transport"/>
    <property type="evidence" value="ECO:0007669"/>
    <property type="project" value="InterPro"/>
</dbReference>
<proteinExistence type="inferred from homology"/>
<dbReference type="Proteomes" id="UP001187531">
    <property type="component" value="Unassembled WGS sequence"/>
</dbReference>
<keyword evidence="4" id="KW-1185">Reference proteome</keyword>
<evidence type="ECO:0000256" key="2">
    <source>
        <dbReference type="SAM" id="MobiDB-lite"/>
    </source>
</evidence>
<gene>
    <name evidence="3" type="ORF">QYM36_012140</name>
</gene>
<dbReference type="Pfam" id="PF03357">
    <property type="entry name" value="Snf7"/>
    <property type="match status" value="1"/>
</dbReference>
<accession>A0AA88KX85</accession>
<organism evidence="3 4">
    <name type="scientific">Artemia franciscana</name>
    <name type="common">Brine shrimp</name>
    <name type="synonym">Artemia sanfranciscana</name>
    <dbReference type="NCBI Taxonomy" id="6661"/>
    <lineage>
        <taxon>Eukaryota</taxon>
        <taxon>Metazoa</taxon>
        <taxon>Ecdysozoa</taxon>
        <taxon>Arthropoda</taxon>
        <taxon>Crustacea</taxon>
        <taxon>Branchiopoda</taxon>
        <taxon>Anostraca</taxon>
        <taxon>Artemiidae</taxon>
        <taxon>Artemia</taxon>
    </lineage>
</organism>
<name>A0AA88KX85_ARTSF</name>
<evidence type="ECO:0000256" key="1">
    <source>
        <dbReference type="ARBA" id="ARBA00006190"/>
    </source>
</evidence>
<dbReference type="EMBL" id="JAVRJZ010000016">
    <property type="protein sequence ID" value="KAK2710848.1"/>
    <property type="molecule type" value="Genomic_DNA"/>
</dbReference>
<reference evidence="3" key="1">
    <citation type="submission" date="2023-07" db="EMBL/GenBank/DDBJ databases">
        <title>Chromosome-level genome assembly of Artemia franciscana.</title>
        <authorList>
            <person name="Jo E."/>
        </authorList>
    </citation>
    <scope>NUCLEOTIDE SEQUENCE</scope>
    <source>
        <tissue evidence="3">Whole body</tissue>
    </source>
</reference>
<comment type="caution">
    <text evidence="3">The sequence shown here is derived from an EMBL/GenBank/DDBJ whole genome shotgun (WGS) entry which is preliminary data.</text>
</comment>
<dbReference type="InterPro" id="IPR005024">
    <property type="entry name" value="Snf7_fam"/>
</dbReference>
<sequence>MLSREQAKQKTNQNEPQNKATKFWFNLKQRVIESMPKISAKKRENNSSVEAIQKLKEAENILAARQKILEKKIEEEHIGAKKNYAKNREAALLALKKKKLYEKQLQQVLGTLSVIKLQQEAYKLACVNRLCK</sequence>
<evidence type="ECO:0000313" key="3">
    <source>
        <dbReference type="EMBL" id="KAK2710848.1"/>
    </source>
</evidence>
<comment type="similarity">
    <text evidence="1">Belongs to the SNF7 family.</text>
</comment>
<evidence type="ECO:0000313" key="4">
    <source>
        <dbReference type="Proteomes" id="UP001187531"/>
    </source>
</evidence>
<feature type="region of interest" description="Disordered" evidence="2">
    <location>
        <begin position="1"/>
        <end position="21"/>
    </location>
</feature>
<protein>
    <submittedName>
        <fullName evidence="3">Uncharacterized protein</fullName>
    </submittedName>
</protein>
<dbReference type="Gene3D" id="1.10.287.1060">
    <property type="entry name" value="ESAT-6-like"/>
    <property type="match status" value="1"/>
</dbReference>
<dbReference type="AlphaFoldDB" id="A0AA88KX85"/>